<gene>
    <name evidence="3" type="ORF">PZL22_000311</name>
</gene>
<evidence type="ECO:0000313" key="3">
    <source>
        <dbReference type="EMBL" id="WHS92131.1"/>
    </source>
</evidence>
<feature type="compositionally biased region" description="Polar residues" evidence="1">
    <location>
        <begin position="81"/>
        <end position="95"/>
    </location>
</feature>
<feature type="chain" id="PRO_5045190556" description="Secreted protein" evidence="2">
    <location>
        <begin position="25"/>
        <end position="149"/>
    </location>
</feature>
<dbReference type="EMBL" id="CP120364">
    <property type="protein sequence ID" value="WHS92131.1"/>
    <property type="molecule type" value="Genomic_DNA"/>
</dbReference>
<evidence type="ECO:0008006" key="5">
    <source>
        <dbReference type="Google" id="ProtNLM"/>
    </source>
</evidence>
<proteinExistence type="predicted"/>
<evidence type="ECO:0000313" key="4">
    <source>
        <dbReference type="Proteomes" id="UP001233264"/>
    </source>
</evidence>
<keyword evidence="2" id="KW-0732">Signal</keyword>
<evidence type="ECO:0000256" key="2">
    <source>
        <dbReference type="SAM" id="SignalP"/>
    </source>
</evidence>
<feature type="compositionally biased region" description="Low complexity" evidence="1">
    <location>
        <begin position="41"/>
        <end position="75"/>
    </location>
</feature>
<reference evidence="3 4" key="1">
    <citation type="submission" date="2023-03" db="EMBL/GenBank/DDBJ databases">
        <authorList>
            <person name="Menendez E."/>
            <person name="Kaur S."/>
            <person name="Flores-Felix J.D."/>
            <person name="diCenzo G.C."/>
            <person name="Peix A."/>
            <person name="Velazquez E."/>
        </authorList>
    </citation>
    <scope>NUCLEOTIDE SEQUENCE [LARGE SCALE GENOMIC DNA]</scope>
    <source>
        <strain evidence="3 4">CCBAU 71714</strain>
        <plasmid evidence="3 4">pSkuCCBAU71714b</plasmid>
    </source>
</reference>
<sequence length="149" mass="15075">MLRRTIFAFFVVASATAAFVPADAQECDAAGTVGSGGSATAGGTSASTIGTAGTCRTDDGTTSSIGAGGSAATSEGKAKSQTKINDNPSQLQGRSKAQAMDKGTFSKSQTKTKVTDDGLQSRTKSMSHVPGEKPVKSKTKTLIPLPQQE</sequence>
<dbReference type="RefSeq" id="WP_004434958.1">
    <property type="nucleotide sequence ID" value="NZ_CP120364.1"/>
</dbReference>
<evidence type="ECO:0000256" key="1">
    <source>
        <dbReference type="SAM" id="MobiDB-lite"/>
    </source>
</evidence>
<feature type="signal peptide" evidence="2">
    <location>
        <begin position="1"/>
        <end position="24"/>
    </location>
</feature>
<accession>A0ABY8T2Q2</accession>
<feature type="region of interest" description="Disordered" evidence="1">
    <location>
        <begin position="34"/>
        <end position="149"/>
    </location>
</feature>
<keyword evidence="4" id="KW-1185">Reference proteome</keyword>
<dbReference type="Proteomes" id="UP001233264">
    <property type="component" value="Plasmid pSkuCCBAU71714b"/>
</dbReference>
<geneLocation type="plasmid" evidence="3 4">
    <name>pSkuCCBAU71714b</name>
</geneLocation>
<feature type="compositionally biased region" description="Polar residues" evidence="1">
    <location>
        <begin position="105"/>
        <end position="126"/>
    </location>
</feature>
<protein>
    <recommendedName>
        <fullName evidence="5">Secreted protein</fullName>
    </recommendedName>
</protein>
<organism evidence="3 4">
    <name type="scientific">Sinorhizobium kummerowiae</name>
    <dbReference type="NCBI Taxonomy" id="158892"/>
    <lineage>
        <taxon>Bacteria</taxon>
        <taxon>Pseudomonadati</taxon>
        <taxon>Pseudomonadota</taxon>
        <taxon>Alphaproteobacteria</taxon>
        <taxon>Hyphomicrobiales</taxon>
        <taxon>Rhizobiaceae</taxon>
        <taxon>Sinorhizobium/Ensifer group</taxon>
        <taxon>Sinorhizobium</taxon>
    </lineage>
</organism>
<name>A0ABY8T2Q2_9HYPH</name>
<keyword evidence="3" id="KW-0614">Plasmid</keyword>